<gene>
    <name evidence="2" type="ORF">XA68_17707</name>
</gene>
<protein>
    <submittedName>
        <fullName evidence="2">Uncharacterized protein</fullName>
    </submittedName>
</protein>
<dbReference type="Proteomes" id="UP000037136">
    <property type="component" value="Unassembled WGS sequence"/>
</dbReference>
<dbReference type="EMBL" id="LAZP02000789">
    <property type="protein sequence ID" value="PFH55731.1"/>
    <property type="molecule type" value="Genomic_DNA"/>
</dbReference>
<reference evidence="2 3" key="2">
    <citation type="journal article" date="2017" name="Sci. Rep.">
        <title>Ant-infecting Ophiocordyceps genomes reveal a high diversity of potential behavioral manipulation genes and a possible major role for enterotoxins.</title>
        <authorList>
            <person name="de Bekker C."/>
            <person name="Ohm R.A."/>
            <person name="Evans H.C."/>
            <person name="Brachmann A."/>
            <person name="Hughes D.P."/>
        </authorList>
    </citation>
    <scope>NUCLEOTIDE SEQUENCE [LARGE SCALE GENOMIC DNA]</scope>
    <source>
        <strain evidence="2 3">SC16a</strain>
    </source>
</reference>
<keyword evidence="3" id="KW-1185">Reference proteome</keyword>
<dbReference type="AlphaFoldDB" id="A0A2A9P413"/>
<evidence type="ECO:0000256" key="1">
    <source>
        <dbReference type="SAM" id="MobiDB-lite"/>
    </source>
</evidence>
<comment type="caution">
    <text evidence="2">The sequence shown here is derived from an EMBL/GenBank/DDBJ whole genome shotgun (WGS) entry which is preliminary data.</text>
</comment>
<evidence type="ECO:0000313" key="3">
    <source>
        <dbReference type="Proteomes" id="UP000037136"/>
    </source>
</evidence>
<sequence length="69" mass="7460">MEKSPVLFCWEPWVRQAAIALAKFVEKNVEVSVERVCAAVPGFGDLDADIDRPRSRVQAGPDGDEGSSG</sequence>
<proteinExistence type="predicted"/>
<evidence type="ECO:0000313" key="2">
    <source>
        <dbReference type="EMBL" id="PFH55731.1"/>
    </source>
</evidence>
<feature type="region of interest" description="Disordered" evidence="1">
    <location>
        <begin position="45"/>
        <end position="69"/>
    </location>
</feature>
<accession>A0A2A9P413</accession>
<organism evidence="2 3">
    <name type="scientific">Ophiocordyceps unilateralis</name>
    <name type="common">Zombie-ant fungus</name>
    <name type="synonym">Torrubia unilateralis</name>
    <dbReference type="NCBI Taxonomy" id="268505"/>
    <lineage>
        <taxon>Eukaryota</taxon>
        <taxon>Fungi</taxon>
        <taxon>Dikarya</taxon>
        <taxon>Ascomycota</taxon>
        <taxon>Pezizomycotina</taxon>
        <taxon>Sordariomycetes</taxon>
        <taxon>Hypocreomycetidae</taxon>
        <taxon>Hypocreales</taxon>
        <taxon>Ophiocordycipitaceae</taxon>
        <taxon>Ophiocordyceps</taxon>
    </lineage>
</organism>
<name>A0A2A9P413_OPHUN</name>
<reference evidence="2 3" key="1">
    <citation type="journal article" date="2015" name="BMC Genomics">
        <title>Gene expression during zombie ant biting behavior reflects the complexity underlying fungal parasitic behavioral manipulation.</title>
        <authorList>
            <person name="de Bekker C."/>
            <person name="Ohm R.A."/>
            <person name="Loreto R.G."/>
            <person name="Sebastian A."/>
            <person name="Albert I."/>
            <person name="Merrow M."/>
            <person name="Brachmann A."/>
            <person name="Hughes D.P."/>
        </authorList>
    </citation>
    <scope>NUCLEOTIDE SEQUENCE [LARGE SCALE GENOMIC DNA]</scope>
    <source>
        <strain evidence="2 3">SC16a</strain>
    </source>
</reference>